<keyword evidence="12 14" id="KW-0378">Hydrolase</keyword>
<evidence type="ECO:0000256" key="13">
    <source>
        <dbReference type="ARBA" id="ARBA00023211"/>
    </source>
</evidence>
<evidence type="ECO:0000256" key="14">
    <source>
        <dbReference type="HAMAP-Rule" id="MF_00052"/>
    </source>
</evidence>
<evidence type="ECO:0000256" key="3">
    <source>
        <dbReference type="ARBA" id="ARBA00004065"/>
    </source>
</evidence>
<evidence type="ECO:0000256" key="11">
    <source>
        <dbReference type="ARBA" id="ARBA00022759"/>
    </source>
</evidence>
<feature type="binding site" evidence="14 15">
    <location>
        <position position="9"/>
    </location>
    <ligand>
        <name>a divalent metal cation</name>
        <dbReference type="ChEBI" id="CHEBI:60240"/>
    </ligand>
</feature>
<comment type="cofactor">
    <cofactor evidence="14 15">
        <name>Mn(2+)</name>
        <dbReference type="ChEBI" id="CHEBI:29035"/>
    </cofactor>
    <cofactor evidence="14 15">
        <name>Mg(2+)</name>
        <dbReference type="ChEBI" id="CHEBI:18420"/>
    </cofactor>
    <text evidence="14 15">Manganese or magnesium. Binds 1 divalent metal ion per monomer in the absence of substrate. May bind a second metal ion after substrate binding.</text>
</comment>
<evidence type="ECO:0000256" key="12">
    <source>
        <dbReference type="ARBA" id="ARBA00022801"/>
    </source>
</evidence>
<evidence type="ECO:0000256" key="2">
    <source>
        <dbReference type="ARBA" id="ARBA00001946"/>
    </source>
</evidence>
<dbReference type="Gene3D" id="3.30.420.10">
    <property type="entry name" value="Ribonuclease H-like superfamily/Ribonuclease H"/>
    <property type="match status" value="1"/>
</dbReference>
<evidence type="ECO:0000256" key="4">
    <source>
        <dbReference type="ARBA" id="ARBA00004496"/>
    </source>
</evidence>
<comment type="similarity">
    <text evidence="5 14 16">Belongs to the RNase HII family.</text>
</comment>
<proteinExistence type="inferred from homology"/>
<feature type="binding site" evidence="14 15">
    <location>
        <position position="105"/>
    </location>
    <ligand>
        <name>a divalent metal cation</name>
        <dbReference type="ChEBI" id="CHEBI:60240"/>
    </ligand>
</feature>
<dbReference type="CDD" id="cd07182">
    <property type="entry name" value="RNase_HII_bacteria_HII_like"/>
    <property type="match status" value="1"/>
</dbReference>
<evidence type="ECO:0000256" key="10">
    <source>
        <dbReference type="ARBA" id="ARBA00022723"/>
    </source>
</evidence>
<comment type="catalytic activity">
    <reaction evidence="1 14 15 16">
        <text>Endonucleolytic cleavage to 5'-phosphomonoester.</text>
        <dbReference type="EC" id="3.1.26.4"/>
    </reaction>
</comment>
<dbReference type="NCBIfam" id="NF000595">
    <property type="entry name" value="PRK00015.1-3"/>
    <property type="match status" value="1"/>
</dbReference>
<evidence type="ECO:0000313" key="18">
    <source>
        <dbReference type="EMBL" id="GAA3969347.1"/>
    </source>
</evidence>
<feature type="domain" description="RNase H type-2" evidence="17">
    <location>
        <begin position="3"/>
        <end position="196"/>
    </location>
</feature>
<keyword evidence="9 14" id="KW-0540">Nuclease</keyword>
<dbReference type="PANTHER" id="PTHR10954:SF18">
    <property type="entry name" value="RIBONUCLEASE HII"/>
    <property type="match status" value="1"/>
</dbReference>
<keyword evidence="8 14" id="KW-0963">Cytoplasm</keyword>
<keyword evidence="10 14" id="KW-0479">Metal-binding</keyword>
<dbReference type="Pfam" id="PF01351">
    <property type="entry name" value="RNase_HII"/>
    <property type="match status" value="1"/>
</dbReference>
<evidence type="ECO:0000256" key="7">
    <source>
        <dbReference type="ARBA" id="ARBA00019179"/>
    </source>
</evidence>
<name>A0ABP7PQK8_9GAMM</name>
<dbReference type="InterPro" id="IPR022898">
    <property type="entry name" value="RNase_HII"/>
</dbReference>
<dbReference type="PANTHER" id="PTHR10954">
    <property type="entry name" value="RIBONUCLEASE H2 SUBUNIT A"/>
    <property type="match status" value="1"/>
</dbReference>
<protein>
    <recommendedName>
        <fullName evidence="7 14">Ribonuclease HII</fullName>
        <shortName evidence="14">RNase HII</shortName>
        <ecNumber evidence="6 14">3.1.26.4</ecNumber>
    </recommendedName>
</protein>
<evidence type="ECO:0000256" key="1">
    <source>
        <dbReference type="ARBA" id="ARBA00000077"/>
    </source>
</evidence>
<reference evidence="19" key="1">
    <citation type="journal article" date="2019" name="Int. J. Syst. Evol. Microbiol.">
        <title>The Global Catalogue of Microorganisms (GCM) 10K type strain sequencing project: providing services to taxonomists for standard genome sequencing and annotation.</title>
        <authorList>
            <consortium name="The Broad Institute Genomics Platform"/>
            <consortium name="The Broad Institute Genome Sequencing Center for Infectious Disease"/>
            <person name="Wu L."/>
            <person name="Ma J."/>
        </authorList>
    </citation>
    <scope>NUCLEOTIDE SEQUENCE [LARGE SCALE GENOMIC DNA]</scope>
    <source>
        <strain evidence="19">JCM 17555</strain>
    </source>
</reference>
<keyword evidence="13 14" id="KW-0464">Manganese</keyword>
<comment type="subcellular location">
    <subcellularLocation>
        <location evidence="4 14">Cytoplasm</location>
    </subcellularLocation>
</comment>
<dbReference type="HAMAP" id="MF_00052_B">
    <property type="entry name" value="RNase_HII_B"/>
    <property type="match status" value="1"/>
</dbReference>
<feature type="binding site" evidence="14 15">
    <location>
        <position position="10"/>
    </location>
    <ligand>
        <name>a divalent metal cation</name>
        <dbReference type="ChEBI" id="CHEBI:60240"/>
    </ligand>
</feature>
<dbReference type="PROSITE" id="PS51975">
    <property type="entry name" value="RNASE_H_2"/>
    <property type="match status" value="1"/>
</dbReference>
<evidence type="ECO:0000256" key="6">
    <source>
        <dbReference type="ARBA" id="ARBA00012180"/>
    </source>
</evidence>
<accession>A0ABP7PQK8</accession>
<dbReference type="InterPro" id="IPR012337">
    <property type="entry name" value="RNaseH-like_sf"/>
</dbReference>
<evidence type="ECO:0000259" key="17">
    <source>
        <dbReference type="PROSITE" id="PS51975"/>
    </source>
</evidence>
<evidence type="ECO:0000256" key="9">
    <source>
        <dbReference type="ARBA" id="ARBA00022722"/>
    </source>
</evidence>
<gene>
    <name evidence="14 18" type="primary">rnhB</name>
    <name evidence="18" type="ORF">GCM10022278_28880</name>
</gene>
<comment type="caution">
    <text evidence="18">The sequence shown here is derived from an EMBL/GenBank/DDBJ whole genome shotgun (WGS) entry which is preliminary data.</text>
</comment>
<dbReference type="InterPro" id="IPR036397">
    <property type="entry name" value="RNaseH_sf"/>
</dbReference>
<dbReference type="RefSeq" id="WP_344807591.1">
    <property type="nucleotide sequence ID" value="NZ_BAABBO010000012.1"/>
</dbReference>
<dbReference type="Proteomes" id="UP001501337">
    <property type="component" value="Unassembled WGS sequence"/>
</dbReference>
<sequence length="197" mass="21208">MGRLIVGLDEVGRGPLAGSVVAAAVVMYESQHIVGVRDSKKLSAKNRVLLCSDIRMSAVGFAIGEANIEEIDRINILYASMLAMERALAALPPDLLGSIEHAFVDGNRLPKLTLPATAVVGGDDSIQAIGAASILAKVHRDDQMCRAALEYPQYGFERHMGYPTAQHMKALTQHGICPLHRRSFAPIRKLLNVSVVA</sequence>
<evidence type="ECO:0000256" key="15">
    <source>
        <dbReference type="PROSITE-ProRule" id="PRU01319"/>
    </source>
</evidence>
<dbReference type="SUPFAM" id="SSF53098">
    <property type="entry name" value="Ribonuclease H-like"/>
    <property type="match status" value="1"/>
</dbReference>
<comment type="function">
    <text evidence="3 14 16">Endonuclease that specifically degrades the RNA of RNA-DNA hybrids.</text>
</comment>
<comment type="cofactor">
    <cofactor evidence="2">
        <name>Mg(2+)</name>
        <dbReference type="ChEBI" id="CHEBI:18420"/>
    </cofactor>
</comment>
<evidence type="ECO:0000313" key="19">
    <source>
        <dbReference type="Proteomes" id="UP001501337"/>
    </source>
</evidence>
<dbReference type="EMBL" id="BAABBO010000012">
    <property type="protein sequence ID" value="GAA3969347.1"/>
    <property type="molecule type" value="Genomic_DNA"/>
</dbReference>
<dbReference type="EC" id="3.1.26.4" evidence="6 14"/>
<dbReference type="InterPro" id="IPR001352">
    <property type="entry name" value="RNase_HII/HIII"/>
</dbReference>
<evidence type="ECO:0000256" key="16">
    <source>
        <dbReference type="RuleBase" id="RU003515"/>
    </source>
</evidence>
<evidence type="ECO:0000256" key="5">
    <source>
        <dbReference type="ARBA" id="ARBA00007383"/>
    </source>
</evidence>
<evidence type="ECO:0000256" key="8">
    <source>
        <dbReference type="ARBA" id="ARBA00022490"/>
    </source>
</evidence>
<dbReference type="InterPro" id="IPR024567">
    <property type="entry name" value="RNase_HII/HIII_dom"/>
</dbReference>
<keyword evidence="11 14" id="KW-0255">Endonuclease</keyword>
<keyword evidence="19" id="KW-1185">Reference proteome</keyword>
<organism evidence="18 19">
    <name type="scientific">Allohahella marinimesophila</name>
    <dbReference type="NCBI Taxonomy" id="1054972"/>
    <lineage>
        <taxon>Bacteria</taxon>
        <taxon>Pseudomonadati</taxon>
        <taxon>Pseudomonadota</taxon>
        <taxon>Gammaproteobacteria</taxon>
        <taxon>Oceanospirillales</taxon>
        <taxon>Hahellaceae</taxon>
        <taxon>Allohahella</taxon>
    </lineage>
</organism>